<gene>
    <name evidence="4" type="ORF">J0S82_000324</name>
</gene>
<dbReference type="Proteomes" id="UP000700334">
    <property type="component" value="Unassembled WGS sequence"/>
</dbReference>
<reference evidence="4" key="1">
    <citation type="journal article" date="2021" name="Evol. Appl.">
        <title>The genome of the Pyrenean desman and the effects of bottlenecks and inbreeding on the genomic landscape of an endangered species.</title>
        <authorList>
            <person name="Escoda L."/>
            <person name="Castresana J."/>
        </authorList>
    </citation>
    <scope>NUCLEOTIDE SEQUENCE</scope>
    <source>
        <strain evidence="4">IBE-C5619</strain>
    </source>
</reference>
<organism evidence="4 5">
    <name type="scientific">Galemys pyrenaicus</name>
    <name type="common">Iberian desman</name>
    <name type="synonym">Pyrenean desman</name>
    <dbReference type="NCBI Taxonomy" id="202257"/>
    <lineage>
        <taxon>Eukaryota</taxon>
        <taxon>Metazoa</taxon>
        <taxon>Chordata</taxon>
        <taxon>Craniata</taxon>
        <taxon>Vertebrata</taxon>
        <taxon>Euteleostomi</taxon>
        <taxon>Mammalia</taxon>
        <taxon>Eutheria</taxon>
        <taxon>Laurasiatheria</taxon>
        <taxon>Eulipotyphla</taxon>
        <taxon>Talpidae</taxon>
        <taxon>Galemys</taxon>
    </lineage>
</organism>
<feature type="domain" description="C-type lectin" evidence="3">
    <location>
        <begin position="12"/>
        <end position="123"/>
    </location>
</feature>
<evidence type="ECO:0000313" key="5">
    <source>
        <dbReference type="Proteomes" id="UP000700334"/>
    </source>
</evidence>
<keyword evidence="5" id="KW-1185">Reference proteome</keyword>
<dbReference type="Gene3D" id="3.10.100.10">
    <property type="entry name" value="Mannose-Binding Protein A, subunit A"/>
    <property type="match status" value="1"/>
</dbReference>
<accession>A0A8J5ZP26</accession>
<comment type="caution">
    <text evidence="4">The sequence shown here is derived from an EMBL/GenBank/DDBJ whole genome shotgun (WGS) entry which is preliminary data.</text>
</comment>
<proteinExistence type="predicted"/>
<dbReference type="PANTHER" id="PTHR46746:SF6">
    <property type="entry name" value="KILLER CELL LECTIN-LIKE RECEPTOR SUBFAMILY F MEMBER 2"/>
    <property type="match status" value="1"/>
</dbReference>
<dbReference type="CDD" id="cd03593">
    <property type="entry name" value="CLECT_NK_receptors_like"/>
    <property type="match status" value="1"/>
</dbReference>
<dbReference type="InterPro" id="IPR001304">
    <property type="entry name" value="C-type_lectin-like"/>
</dbReference>
<protein>
    <submittedName>
        <fullName evidence="4">Killer cell lectin-like receptor subfamily F member 2</fullName>
    </submittedName>
</protein>
<evidence type="ECO:0000256" key="2">
    <source>
        <dbReference type="ARBA" id="ARBA00022734"/>
    </source>
</evidence>
<dbReference type="AlphaFoldDB" id="A0A8J5ZP26"/>
<sequence>NKSTCPHDWQLNQGKCYRFLTSSKTWHGSQHDCVKLQAHLLVIQSSEELEFIRMNLKLGQPGWIGLYFITSEGNQWMWVDKQPFVEQTNFLVIGPMDNMSCAVITGRQIYSEDCNAKFNGICQRDAI</sequence>
<evidence type="ECO:0000256" key="1">
    <source>
        <dbReference type="ARBA" id="ARBA00004167"/>
    </source>
</evidence>
<dbReference type="PROSITE" id="PS50041">
    <property type="entry name" value="C_TYPE_LECTIN_2"/>
    <property type="match status" value="1"/>
</dbReference>
<evidence type="ECO:0000259" key="3">
    <source>
        <dbReference type="PROSITE" id="PS50041"/>
    </source>
</evidence>
<dbReference type="InterPro" id="IPR016186">
    <property type="entry name" value="C-type_lectin-like/link_sf"/>
</dbReference>
<dbReference type="InterPro" id="IPR051379">
    <property type="entry name" value="C-type_Lectin_Receptor_IMM"/>
</dbReference>
<comment type="subcellular location">
    <subcellularLocation>
        <location evidence="1">Membrane</location>
        <topology evidence="1">Single-pass membrane protein</topology>
    </subcellularLocation>
</comment>
<keyword evidence="2" id="KW-0430">Lectin</keyword>
<evidence type="ECO:0000313" key="4">
    <source>
        <dbReference type="EMBL" id="KAG8505215.1"/>
    </source>
</evidence>
<dbReference type="Pfam" id="PF00059">
    <property type="entry name" value="Lectin_C"/>
    <property type="match status" value="1"/>
</dbReference>
<dbReference type="GO" id="GO:0030246">
    <property type="term" value="F:carbohydrate binding"/>
    <property type="evidence" value="ECO:0007669"/>
    <property type="project" value="UniProtKB-KW"/>
</dbReference>
<dbReference type="EMBL" id="JAGFMF010012267">
    <property type="protein sequence ID" value="KAG8505215.1"/>
    <property type="molecule type" value="Genomic_DNA"/>
</dbReference>
<dbReference type="InterPro" id="IPR016187">
    <property type="entry name" value="CTDL_fold"/>
</dbReference>
<feature type="non-terminal residue" evidence="4">
    <location>
        <position position="127"/>
    </location>
</feature>
<dbReference type="OrthoDB" id="9656718at2759"/>
<name>A0A8J5ZP26_GALPY</name>
<dbReference type="SUPFAM" id="SSF56436">
    <property type="entry name" value="C-type lectin-like"/>
    <property type="match status" value="1"/>
</dbReference>
<keyword evidence="4" id="KW-0675">Receptor</keyword>
<dbReference type="InterPro" id="IPR033992">
    <property type="entry name" value="NKR-like_CTLD"/>
</dbReference>
<dbReference type="PANTHER" id="PTHR46746">
    <property type="entry name" value="KILLER CELL LECTIN-LIKE RECEPTOR SUBFAMILY F MEMBER 2"/>
    <property type="match status" value="1"/>
</dbReference>
<dbReference type="SMART" id="SM00034">
    <property type="entry name" value="CLECT"/>
    <property type="match status" value="1"/>
</dbReference>
<dbReference type="GO" id="GO:0005886">
    <property type="term" value="C:plasma membrane"/>
    <property type="evidence" value="ECO:0007669"/>
    <property type="project" value="TreeGrafter"/>
</dbReference>